<gene>
    <name evidence="2" type="ORF">CNECB9_5430017</name>
</gene>
<reference evidence="2" key="1">
    <citation type="submission" date="2016-09" db="EMBL/GenBank/DDBJ databases">
        <authorList>
            <person name="Capua I."/>
            <person name="De Benedictis P."/>
            <person name="Joannis T."/>
            <person name="Lombin L.H."/>
            <person name="Cattoli G."/>
        </authorList>
    </citation>
    <scope>NUCLEOTIDE SEQUENCE</scope>
    <source>
        <strain evidence="2">B9</strain>
    </source>
</reference>
<evidence type="ECO:0000256" key="1">
    <source>
        <dbReference type="SAM" id="MobiDB-lite"/>
    </source>
</evidence>
<name>A0A1K0IQ26_CUPNE</name>
<dbReference type="EMBL" id="FMSH01000494">
    <property type="protein sequence ID" value="SCU97277.1"/>
    <property type="molecule type" value="Genomic_DNA"/>
</dbReference>
<dbReference type="AlphaFoldDB" id="A0A1K0IQ26"/>
<evidence type="ECO:0000313" key="2">
    <source>
        <dbReference type="EMBL" id="SCU97277.1"/>
    </source>
</evidence>
<proteinExistence type="predicted"/>
<accession>A0A1K0IQ26</accession>
<feature type="region of interest" description="Disordered" evidence="1">
    <location>
        <begin position="131"/>
        <end position="157"/>
    </location>
</feature>
<organism evidence="2">
    <name type="scientific">Cupriavidus necator</name>
    <name type="common">Alcaligenes eutrophus</name>
    <name type="synonym">Ralstonia eutropha</name>
    <dbReference type="NCBI Taxonomy" id="106590"/>
    <lineage>
        <taxon>Bacteria</taxon>
        <taxon>Pseudomonadati</taxon>
        <taxon>Pseudomonadota</taxon>
        <taxon>Betaproteobacteria</taxon>
        <taxon>Burkholderiales</taxon>
        <taxon>Burkholderiaceae</taxon>
        <taxon>Cupriavidus</taxon>
    </lineage>
</organism>
<protein>
    <submittedName>
        <fullName evidence="2">Uncharacterized protein</fullName>
    </submittedName>
</protein>
<sequence>MQRAEGLRGALQPVGCACCNAGRLSAGVLDPAVAPQFIQHRLGTRGIDRHRARQGRAAHEGFLADGSQQQPLGIVQARGAQRLFQRTLPGGYGINQGKDNRLAGFEGSWLHEWRLLFWFAATAMRWHPSHGYQGPEHGRPGRHGRRSLSGGARSTDGADTTRILCRHCDSAGMSYATTGI</sequence>